<dbReference type="EMBL" id="LGRX02023617">
    <property type="protein sequence ID" value="KAK3254412.1"/>
    <property type="molecule type" value="Genomic_DNA"/>
</dbReference>
<name>A0AAE0CID3_9CHLO</name>
<evidence type="ECO:0000256" key="3">
    <source>
        <dbReference type="RuleBase" id="RU367079"/>
    </source>
</evidence>
<keyword evidence="2 3" id="KW-0268">Exocytosis</keyword>
<dbReference type="AlphaFoldDB" id="A0AAE0CID3"/>
<gene>
    <name evidence="6" type="ORF">CYMTET_36372</name>
</gene>
<dbReference type="GO" id="GO:0090522">
    <property type="term" value="P:vesicle tethering involved in exocytosis"/>
    <property type="evidence" value="ECO:0007669"/>
    <property type="project" value="UniProtKB-UniRule"/>
</dbReference>
<dbReference type="InterPro" id="IPR007191">
    <property type="entry name" value="Sec8_exocyst_N"/>
</dbReference>
<dbReference type="PANTHER" id="PTHR14146:SF0">
    <property type="entry name" value="EXOCYST COMPLEX COMPONENT 4"/>
    <property type="match status" value="1"/>
</dbReference>
<comment type="function">
    <text evidence="3">Component of the exocyst complex involved in the docking of exocytic vesicles with fusion sites on the plasma membrane.</text>
</comment>
<organism evidence="6 7">
    <name type="scientific">Cymbomonas tetramitiformis</name>
    <dbReference type="NCBI Taxonomy" id="36881"/>
    <lineage>
        <taxon>Eukaryota</taxon>
        <taxon>Viridiplantae</taxon>
        <taxon>Chlorophyta</taxon>
        <taxon>Pyramimonadophyceae</taxon>
        <taxon>Pyramimonadales</taxon>
        <taxon>Pyramimonadaceae</taxon>
        <taxon>Cymbomonas</taxon>
    </lineage>
</organism>
<feature type="non-terminal residue" evidence="6">
    <location>
        <position position="306"/>
    </location>
</feature>
<evidence type="ECO:0000256" key="4">
    <source>
        <dbReference type="SAM" id="MobiDB-lite"/>
    </source>
</evidence>
<keyword evidence="1 3" id="KW-0813">Transport</keyword>
<evidence type="ECO:0000256" key="1">
    <source>
        <dbReference type="ARBA" id="ARBA00022448"/>
    </source>
</evidence>
<proteinExistence type="inferred from homology"/>
<evidence type="ECO:0000313" key="7">
    <source>
        <dbReference type="Proteomes" id="UP001190700"/>
    </source>
</evidence>
<dbReference type="GO" id="GO:0006612">
    <property type="term" value="P:protein targeting to membrane"/>
    <property type="evidence" value="ECO:0007669"/>
    <property type="project" value="UniProtKB-UniRule"/>
</dbReference>
<feature type="region of interest" description="Disordered" evidence="4">
    <location>
        <begin position="188"/>
        <end position="220"/>
    </location>
</feature>
<dbReference type="GO" id="GO:0000145">
    <property type="term" value="C:exocyst"/>
    <property type="evidence" value="ECO:0007669"/>
    <property type="project" value="UniProtKB-UniRule"/>
</dbReference>
<dbReference type="GO" id="GO:0015031">
    <property type="term" value="P:protein transport"/>
    <property type="evidence" value="ECO:0007669"/>
    <property type="project" value="UniProtKB-KW"/>
</dbReference>
<keyword evidence="7" id="KW-1185">Reference proteome</keyword>
<reference evidence="6 7" key="1">
    <citation type="journal article" date="2015" name="Genome Biol. Evol.">
        <title>Comparative Genomics of a Bacterivorous Green Alga Reveals Evolutionary Causalities and Consequences of Phago-Mixotrophic Mode of Nutrition.</title>
        <authorList>
            <person name="Burns J.A."/>
            <person name="Paasch A."/>
            <person name="Narechania A."/>
            <person name="Kim E."/>
        </authorList>
    </citation>
    <scope>NUCLEOTIDE SEQUENCE [LARGE SCALE GENOMIC DNA]</scope>
    <source>
        <strain evidence="6 7">PLY_AMNH</strain>
    </source>
</reference>
<dbReference type="Proteomes" id="UP001190700">
    <property type="component" value="Unassembled WGS sequence"/>
</dbReference>
<feature type="compositionally biased region" description="Polar residues" evidence="4">
    <location>
        <begin position="197"/>
        <end position="210"/>
    </location>
</feature>
<evidence type="ECO:0000313" key="6">
    <source>
        <dbReference type="EMBL" id="KAK3254412.1"/>
    </source>
</evidence>
<dbReference type="GO" id="GO:0006893">
    <property type="term" value="P:Golgi to plasma membrane transport"/>
    <property type="evidence" value="ECO:0007669"/>
    <property type="project" value="TreeGrafter"/>
</dbReference>
<keyword evidence="3" id="KW-0653">Protein transport</keyword>
<dbReference type="InterPro" id="IPR039682">
    <property type="entry name" value="Sec8/EXOC4"/>
</dbReference>
<dbReference type="GO" id="GO:0006904">
    <property type="term" value="P:vesicle docking involved in exocytosis"/>
    <property type="evidence" value="ECO:0007669"/>
    <property type="project" value="InterPro"/>
</dbReference>
<feature type="domain" description="Exocyst complex component Sec8 N-terminal" evidence="5">
    <location>
        <begin position="23"/>
        <end position="129"/>
    </location>
</feature>
<sequence length="306" mass="34007">MNHHTLRTSDLSALARVVSVLNSFDPEQEVAKLRSHHAQVESVVDEVVERYHTGFNKAIQNYSQILRLFSDSEDRVNNLRSNLQETGTRAVVRGSTLYNQWSRSITLAEILRILEQIESAIKVPQQLQQLAAEKSFDAAATLLQDTNAMIQRNQLSQVGALRALQVELTEWKEILTTQMLEQLLDSTFSTSERRGTPSESCTHSAATGRSNGAGADTGHLGINLDRSNGDPCISIEDSKPAEVCCDMEVQSVVRGLTCLQTVGSARSAIRQRLRPQLRALFSREIVRQKDKKTSLDAQRSAPPVRT</sequence>
<accession>A0AAE0CID3</accession>
<dbReference type="Pfam" id="PF04048">
    <property type="entry name" value="Sec8_N"/>
    <property type="match status" value="1"/>
</dbReference>
<dbReference type="PANTHER" id="PTHR14146">
    <property type="entry name" value="EXOCYST COMPLEX COMPONENT 4"/>
    <property type="match status" value="1"/>
</dbReference>
<comment type="caution">
    <text evidence="6">The sequence shown here is derived from an EMBL/GenBank/DDBJ whole genome shotgun (WGS) entry which is preliminary data.</text>
</comment>
<evidence type="ECO:0000259" key="5">
    <source>
        <dbReference type="Pfam" id="PF04048"/>
    </source>
</evidence>
<comment type="similarity">
    <text evidence="3">Belongs to the SEC8 family.</text>
</comment>
<protein>
    <recommendedName>
        <fullName evidence="3">Exocyst complex component Sec8</fullName>
    </recommendedName>
</protein>
<evidence type="ECO:0000256" key="2">
    <source>
        <dbReference type="ARBA" id="ARBA00022483"/>
    </source>
</evidence>